<dbReference type="EMBL" id="BMAW01098225">
    <property type="protein sequence ID" value="GFS83651.1"/>
    <property type="molecule type" value="Genomic_DNA"/>
</dbReference>
<name>A0A8X6T988_NEPPI</name>
<keyword evidence="2" id="KW-1185">Reference proteome</keyword>
<evidence type="ECO:0000313" key="1">
    <source>
        <dbReference type="EMBL" id="GFS83651.1"/>
    </source>
</evidence>
<protein>
    <submittedName>
        <fullName evidence="1">Uncharacterized protein</fullName>
    </submittedName>
</protein>
<dbReference type="Proteomes" id="UP000887013">
    <property type="component" value="Unassembled WGS sequence"/>
</dbReference>
<dbReference type="AlphaFoldDB" id="A0A8X6T988"/>
<gene>
    <name evidence="1" type="ORF">NPIL_425881</name>
</gene>
<proteinExistence type="predicted"/>
<accession>A0A8X6T988</accession>
<organism evidence="1 2">
    <name type="scientific">Nephila pilipes</name>
    <name type="common">Giant wood spider</name>
    <name type="synonym">Nephila maculata</name>
    <dbReference type="NCBI Taxonomy" id="299642"/>
    <lineage>
        <taxon>Eukaryota</taxon>
        <taxon>Metazoa</taxon>
        <taxon>Ecdysozoa</taxon>
        <taxon>Arthropoda</taxon>
        <taxon>Chelicerata</taxon>
        <taxon>Arachnida</taxon>
        <taxon>Araneae</taxon>
        <taxon>Araneomorphae</taxon>
        <taxon>Entelegynae</taxon>
        <taxon>Araneoidea</taxon>
        <taxon>Nephilidae</taxon>
        <taxon>Nephila</taxon>
    </lineage>
</organism>
<sequence>MDFVEFWSSRARHISSAVVMMLGDHQILDLHGIGGSKLEKYETRPSVTEDEKTLSFPIMKISAIKHAKWKKILCRGSEMML</sequence>
<evidence type="ECO:0000313" key="2">
    <source>
        <dbReference type="Proteomes" id="UP000887013"/>
    </source>
</evidence>
<reference evidence="1" key="1">
    <citation type="submission" date="2020-08" db="EMBL/GenBank/DDBJ databases">
        <title>Multicomponent nature underlies the extraordinary mechanical properties of spider dragline silk.</title>
        <authorList>
            <person name="Kono N."/>
            <person name="Nakamura H."/>
            <person name="Mori M."/>
            <person name="Yoshida Y."/>
            <person name="Ohtoshi R."/>
            <person name="Malay A.D."/>
            <person name="Moran D.A.P."/>
            <person name="Tomita M."/>
            <person name="Numata K."/>
            <person name="Arakawa K."/>
        </authorList>
    </citation>
    <scope>NUCLEOTIDE SEQUENCE</scope>
</reference>
<comment type="caution">
    <text evidence="1">The sequence shown here is derived from an EMBL/GenBank/DDBJ whole genome shotgun (WGS) entry which is preliminary data.</text>
</comment>